<dbReference type="SUPFAM" id="SSF56762">
    <property type="entry name" value="HydB/Nqo4-like"/>
    <property type="match status" value="1"/>
</dbReference>
<feature type="binding site" evidence="8">
    <location>
        <position position="519"/>
    </location>
    <ligand>
        <name>Fe cation</name>
        <dbReference type="ChEBI" id="CHEBI:24875"/>
    </ligand>
</feature>
<organism evidence="11 12">
    <name type="scientific">Thermococcus celericrescens</name>
    <dbReference type="NCBI Taxonomy" id="227598"/>
    <lineage>
        <taxon>Archaea</taxon>
        <taxon>Methanobacteriati</taxon>
        <taxon>Methanobacteriota</taxon>
        <taxon>Thermococci</taxon>
        <taxon>Thermococcales</taxon>
        <taxon>Thermococcaceae</taxon>
        <taxon>Thermococcus</taxon>
    </lineage>
</organism>
<keyword evidence="6" id="KW-0411">Iron-sulfur</keyword>
<evidence type="ECO:0000256" key="8">
    <source>
        <dbReference type="PIRSR" id="PIRSR601501-1"/>
    </source>
</evidence>
<evidence type="ECO:0000256" key="5">
    <source>
        <dbReference type="ARBA" id="ARBA00023004"/>
    </source>
</evidence>
<dbReference type="InterPro" id="IPR001135">
    <property type="entry name" value="NADH_Q_OxRdtase_suD"/>
</dbReference>
<evidence type="ECO:0000256" key="2">
    <source>
        <dbReference type="ARBA" id="ARBA00022485"/>
    </source>
</evidence>
<feature type="binding site" evidence="8">
    <location>
        <position position="229"/>
    </location>
    <ligand>
        <name>Fe cation</name>
        <dbReference type="ChEBI" id="CHEBI:24875"/>
    </ligand>
</feature>
<dbReference type="STRING" id="227598.APY94_10125"/>
<dbReference type="Gene3D" id="3.30.460.80">
    <property type="entry name" value="NADH:ubiquinone oxidoreductase, 30kDa subunit"/>
    <property type="match status" value="1"/>
</dbReference>
<dbReference type="Pfam" id="PF00346">
    <property type="entry name" value="Complex1_49kDa"/>
    <property type="match status" value="2"/>
</dbReference>
<reference evidence="11 12" key="1">
    <citation type="submission" date="2015-10" db="EMBL/GenBank/DDBJ databases">
        <title>Draft genome sequence of Thermococcus celericrescens strain DSM 17994.</title>
        <authorList>
            <person name="Hong S.-J."/>
            <person name="Park C.-E."/>
            <person name="Shin J.-H."/>
        </authorList>
    </citation>
    <scope>NUCLEOTIDE SEQUENCE [LARGE SCALE GENOMIC DNA]</scope>
    <source>
        <strain evidence="11 12">DSM 17994</strain>
    </source>
</reference>
<feature type="domain" description="NADH:ubiquinone oxidoreductase 30kDa subunit" evidence="9">
    <location>
        <begin position="29"/>
        <end position="147"/>
    </location>
</feature>
<evidence type="ECO:0000256" key="4">
    <source>
        <dbReference type="ARBA" id="ARBA00023002"/>
    </source>
</evidence>
<dbReference type="GO" id="GO:0048038">
    <property type="term" value="F:quinone binding"/>
    <property type="evidence" value="ECO:0007669"/>
    <property type="project" value="InterPro"/>
</dbReference>
<keyword evidence="4" id="KW-0560">Oxidoreductase</keyword>
<sequence>MIEEFEARFGPILEKRTLGEKKALYTIMARPEDFQNMVRSLLAGQNVRLFTMVGTDERAVEDAFSITYWFADTSKGELLGVRLYVPEDKPVFPSVAQFHRGALWFEREVQDLLGVEAEGLPDRRRLILPDDWPEGVYPLREDFKYSESPPGEKRYPYARPPEGTSVHAIGPYHIALDEPAHFRLFVRGEEIVGVDYRGFYSHRGIEKLARGRLNYNQVCFIAERICGICGFCHSTAYAQAIEEAAGIEVPERAEYIRTLLLELERLHSHLLWVGVAAHLVGFDTAFMEVWRIRERVMWLAERLTGNRKTYGLVVVGGVRRDLLDYRRELVERELDVMRREFNDVVEFLLSSGGFVKRCEGVGVLSKEKARAWDACGPVARASGVDYDVRRDFPYAAYRDLSFEVPVETEGDVLARATVRIEEVRQSISLIEQILDAMPGGGILADFGDIPEGAEGISAVEAPRGENVHYILAGDRNTIYRWRVKAATYNNLQTVPDMLVGYTIADAPLIIASIDPCYSCTERVQVVDIESGKSKVVRLGVGICR</sequence>
<evidence type="ECO:0000256" key="3">
    <source>
        <dbReference type="ARBA" id="ARBA00022723"/>
    </source>
</evidence>
<proteinExistence type="predicted"/>
<evidence type="ECO:0000256" key="7">
    <source>
        <dbReference type="ARBA" id="ARBA00023027"/>
    </source>
</evidence>
<gene>
    <name evidence="11" type="primary">hycE</name>
    <name evidence="11" type="ORF">APY94_10125</name>
</gene>
<dbReference type="AlphaFoldDB" id="A0A100XWR6"/>
<dbReference type="InterPro" id="IPR001501">
    <property type="entry name" value="Ni-dep_hyd_lsu"/>
</dbReference>
<keyword evidence="12" id="KW-1185">Reference proteome</keyword>
<comment type="cofactor">
    <cofactor evidence="8">
        <name>Fe cation</name>
        <dbReference type="ChEBI" id="CHEBI:24875"/>
    </cofactor>
</comment>
<dbReference type="RefSeq" id="WP_058939512.1">
    <property type="nucleotide sequence ID" value="NZ_LLYW01000035.1"/>
</dbReference>
<keyword evidence="7" id="KW-0520">NAD</keyword>
<dbReference type="GO" id="GO:0016651">
    <property type="term" value="F:oxidoreductase activity, acting on NAD(P)H"/>
    <property type="evidence" value="ECO:0007669"/>
    <property type="project" value="InterPro"/>
</dbReference>
<comment type="cofactor">
    <cofactor evidence="1">
        <name>[4Fe-4S] cluster</name>
        <dbReference type="ChEBI" id="CHEBI:49883"/>
    </cofactor>
</comment>
<evidence type="ECO:0000313" key="11">
    <source>
        <dbReference type="EMBL" id="KUH32431.1"/>
    </source>
</evidence>
<keyword evidence="8" id="KW-0460">Magnesium</keyword>
<dbReference type="SUPFAM" id="SSF143243">
    <property type="entry name" value="Nqo5-like"/>
    <property type="match status" value="1"/>
</dbReference>
<keyword evidence="3 8" id="KW-0479">Metal-binding</keyword>
<dbReference type="Gene3D" id="1.10.645.10">
    <property type="entry name" value="Cytochrome-c3 Hydrogenase, chain B"/>
    <property type="match status" value="1"/>
</dbReference>
<dbReference type="FunFam" id="1.10.645.10:FF:000004">
    <property type="entry name" value="Hydrogenase 3, large subunit"/>
    <property type="match status" value="1"/>
</dbReference>
<dbReference type="GO" id="GO:0008137">
    <property type="term" value="F:NADH dehydrogenase (ubiquinone) activity"/>
    <property type="evidence" value="ECO:0007669"/>
    <property type="project" value="InterPro"/>
</dbReference>
<dbReference type="GO" id="GO:0016151">
    <property type="term" value="F:nickel cation binding"/>
    <property type="evidence" value="ECO:0007669"/>
    <property type="project" value="InterPro"/>
</dbReference>
<feature type="domain" description="NADH-quinone oxidoreductase subunit D" evidence="10">
    <location>
        <begin position="450"/>
        <end position="522"/>
    </location>
</feature>
<dbReference type="OrthoDB" id="43567at2157"/>
<dbReference type="PANTHER" id="PTHR43485:SF1">
    <property type="entry name" value="FORMATE HYDROGENLYASE SUBUNIT 5-RELATED"/>
    <property type="match status" value="1"/>
</dbReference>
<name>A0A100XWR6_9EURY</name>
<dbReference type="InterPro" id="IPR001268">
    <property type="entry name" value="NADH_UbQ_OxRdtase_30kDa_su"/>
</dbReference>
<dbReference type="InterPro" id="IPR037232">
    <property type="entry name" value="NADH_quin_OxRdtase_su_C/D-like"/>
</dbReference>
<dbReference type="InterPro" id="IPR052197">
    <property type="entry name" value="ComplexI_49kDa-like"/>
</dbReference>
<keyword evidence="5 8" id="KW-0408">Iron</keyword>
<comment type="cofactor">
    <cofactor evidence="8">
        <name>Ni(2+)</name>
        <dbReference type="ChEBI" id="CHEBI:49786"/>
    </cofactor>
</comment>
<evidence type="ECO:0000256" key="1">
    <source>
        <dbReference type="ARBA" id="ARBA00001966"/>
    </source>
</evidence>
<protein>
    <submittedName>
        <fullName evidence="11">Hydrogenase 3 large subunit</fullName>
    </submittedName>
</protein>
<evidence type="ECO:0000259" key="9">
    <source>
        <dbReference type="Pfam" id="PF00329"/>
    </source>
</evidence>
<feature type="binding site" evidence="8">
    <location>
        <position position="226"/>
    </location>
    <ligand>
        <name>Ni(2+)</name>
        <dbReference type="ChEBI" id="CHEBI:49786"/>
    </ligand>
</feature>
<dbReference type="Pfam" id="PF00374">
    <property type="entry name" value="NiFeSe_Hases"/>
    <property type="match status" value="1"/>
</dbReference>
<dbReference type="InterPro" id="IPR029014">
    <property type="entry name" value="NiFe-Hase_large"/>
</dbReference>
<accession>A0A100XWR6</accession>
<feature type="binding site" evidence="8">
    <location>
        <position position="206"/>
    </location>
    <ligand>
        <name>Mg(2+)</name>
        <dbReference type="ChEBI" id="CHEBI:18420"/>
    </ligand>
</feature>
<evidence type="ECO:0000259" key="10">
    <source>
        <dbReference type="Pfam" id="PF00346"/>
    </source>
</evidence>
<dbReference type="EMBL" id="LLYW01000035">
    <property type="protein sequence ID" value="KUH32431.1"/>
    <property type="molecule type" value="Genomic_DNA"/>
</dbReference>
<keyword evidence="2" id="KW-0004">4Fe-4S</keyword>
<feature type="binding site" evidence="8">
    <location>
        <position position="229"/>
    </location>
    <ligand>
        <name>Ni(2+)</name>
        <dbReference type="ChEBI" id="CHEBI:49786"/>
    </ligand>
</feature>
<dbReference type="GO" id="GO:0051539">
    <property type="term" value="F:4 iron, 4 sulfur cluster binding"/>
    <property type="evidence" value="ECO:0007669"/>
    <property type="project" value="UniProtKB-KW"/>
</dbReference>
<keyword evidence="8" id="KW-0533">Nickel</keyword>
<feature type="binding site" evidence="8">
    <location>
        <position position="483"/>
    </location>
    <ligand>
        <name>Mg(2+)</name>
        <dbReference type="ChEBI" id="CHEBI:18420"/>
    </ligand>
</feature>
<evidence type="ECO:0000313" key="12">
    <source>
        <dbReference type="Proteomes" id="UP000053462"/>
    </source>
</evidence>
<feature type="binding site" evidence="8">
    <location>
        <position position="516"/>
    </location>
    <ligand>
        <name>Ni(2+)</name>
        <dbReference type="ChEBI" id="CHEBI:49786"/>
    </ligand>
</feature>
<dbReference type="PANTHER" id="PTHR43485">
    <property type="entry name" value="HYDROGENASE-4 COMPONENT G"/>
    <property type="match status" value="1"/>
</dbReference>
<evidence type="ECO:0000256" key="6">
    <source>
        <dbReference type="ARBA" id="ARBA00023014"/>
    </source>
</evidence>
<dbReference type="Pfam" id="PF00329">
    <property type="entry name" value="Complex1_30kDa"/>
    <property type="match status" value="1"/>
</dbReference>
<comment type="caution">
    <text evidence="11">The sequence shown here is derived from an EMBL/GenBank/DDBJ whole genome shotgun (WGS) entry which is preliminary data.</text>
</comment>
<feature type="domain" description="NADH-quinone oxidoreductase subunit D" evidence="10">
    <location>
        <begin position="280"/>
        <end position="444"/>
    </location>
</feature>
<dbReference type="Proteomes" id="UP000053462">
    <property type="component" value="Unassembled WGS sequence"/>
</dbReference>
<dbReference type="GO" id="GO:0051287">
    <property type="term" value="F:NAD binding"/>
    <property type="evidence" value="ECO:0007669"/>
    <property type="project" value="InterPro"/>
</dbReference>